<dbReference type="PROSITE" id="PS51257">
    <property type="entry name" value="PROKAR_LIPOPROTEIN"/>
    <property type="match status" value="1"/>
</dbReference>
<dbReference type="EMBL" id="BONQ01000183">
    <property type="protein sequence ID" value="GIG52573.1"/>
    <property type="molecule type" value="Genomic_DNA"/>
</dbReference>
<evidence type="ECO:0000256" key="1">
    <source>
        <dbReference type="SAM" id="SignalP"/>
    </source>
</evidence>
<reference evidence="2" key="1">
    <citation type="submission" date="2021-01" db="EMBL/GenBank/DDBJ databases">
        <title>Whole genome shotgun sequence of Dactylosporangium siamense NBRC 106093.</title>
        <authorList>
            <person name="Komaki H."/>
            <person name="Tamura T."/>
        </authorList>
    </citation>
    <scope>NUCLEOTIDE SEQUENCE</scope>
    <source>
        <strain evidence="2">NBRC 106093</strain>
    </source>
</reference>
<dbReference type="AlphaFoldDB" id="A0A919UJD3"/>
<proteinExistence type="predicted"/>
<keyword evidence="1" id="KW-0732">Signal</keyword>
<gene>
    <name evidence="2" type="ORF">Dsi01nite_106140</name>
</gene>
<feature type="chain" id="PRO_5036904859" description="Lipoprotein" evidence="1">
    <location>
        <begin position="26"/>
        <end position="162"/>
    </location>
</feature>
<dbReference type="Proteomes" id="UP000660611">
    <property type="component" value="Unassembled WGS sequence"/>
</dbReference>
<sequence>MRRSGVRRRLVAGALAFTTALPAMVGCGVSSHRDSRAFDGARRDVSLEALAAQLGVTIPECAVGIRYFASDGIQDNLYLRFTADSPCFSRYRERQRLSDKSAGPVQPLSFAASDVKGLDWGIREGVEFDFYLADVTGTHRDVELSVYRDEVDQLVLVYAFEM</sequence>
<feature type="signal peptide" evidence="1">
    <location>
        <begin position="1"/>
        <end position="25"/>
    </location>
</feature>
<keyword evidence="3" id="KW-1185">Reference proteome</keyword>
<evidence type="ECO:0000313" key="2">
    <source>
        <dbReference type="EMBL" id="GIG52573.1"/>
    </source>
</evidence>
<comment type="caution">
    <text evidence="2">The sequence shown here is derived from an EMBL/GenBank/DDBJ whole genome shotgun (WGS) entry which is preliminary data.</text>
</comment>
<evidence type="ECO:0008006" key="4">
    <source>
        <dbReference type="Google" id="ProtNLM"/>
    </source>
</evidence>
<protein>
    <recommendedName>
        <fullName evidence="4">Lipoprotein</fullName>
    </recommendedName>
</protein>
<organism evidence="2 3">
    <name type="scientific">Dactylosporangium siamense</name>
    <dbReference type="NCBI Taxonomy" id="685454"/>
    <lineage>
        <taxon>Bacteria</taxon>
        <taxon>Bacillati</taxon>
        <taxon>Actinomycetota</taxon>
        <taxon>Actinomycetes</taxon>
        <taxon>Micromonosporales</taxon>
        <taxon>Micromonosporaceae</taxon>
        <taxon>Dactylosporangium</taxon>
    </lineage>
</organism>
<evidence type="ECO:0000313" key="3">
    <source>
        <dbReference type="Proteomes" id="UP000660611"/>
    </source>
</evidence>
<name>A0A919UJD3_9ACTN</name>
<accession>A0A919UJD3</accession>